<dbReference type="Pfam" id="PF01464">
    <property type="entry name" value="SLT"/>
    <property type="match status" value="1"/>
</dbReference>
<dbReference type="Gene3D" id="3.10.350.10">
    <property type="entry name" value="LysM domain"/>
    <property type="match status" value="3"/>
</dbReference>
<evidence type="ECO:0000313" key="4">
    <source>
        <dbReference type="EMBL" id="TRO81123.1"/>
    </source>
</evidence>
<dbReference type="InterPro" id="IPR008258">
    <property type="entry name" value="Transglycosylase_SLT_dom_1"/>
</dbReference>
<dbReference type="SUPFAM" id="SSF54106">
    <property type="entry name" value="LysM domain"/>
    <property type="match status" value="3"/>
</dbReference>
<dbReference type="CDD" id="cd00118">
    <property type="entry name" value="LysM"/>
    <property type="match status" value="3"/>
</dbReference>
<keyword evidence="2" id="KW-0732">Signal</keyword>
<dbReference type="PROSITE" id="PS51782">
    <property type="entry name" value="LYSM"/>
    <property type="match status" value="3"/>
</dbReference>
<dbReference type="EMBL" id="VJVV01000006">
    <property type="protein sequence ID" value="TRO81123.1"/>
    <property type="molecule type" value="Genomic_DNA"/>
</dbReference>
<sequence>MKFVLLFLFLVMLAGCLPGTQNPQTALPPPATEESAAAKSELIQPPRKVPGRPNYSVLAEPRPSRPQEPSPDEVGDVLEHLHLADDAPPRAGHEGLTLLKDELIFDFPLVDNEQVRSYIDYYTGEGREVFARLLHRAERYIPFMRRIFQEEGLPQDLTYLALVESGFNPHAYSHAHAAGPWQFIQSTAEIYGLNNDEWRDERRDFEKSTRAAARFLSELYDRFDGDWYLAVAAYNAGGGRISRAMDENGAEDFWELCDNSSLRDETRNYVPKLLAVLTIVRDPAAYGFTDLPAAEPFTYDVVRLPEATDLELAAQLCEISTEELRALNPELKRWCTPPHAKDYELRIPAGSKSRFEKLYAQIPSDRRANYHRHQVAKGDTLSTIARRYNLRQGDLIALNKLKNPRILPLGSVLLLPLHPGMPGTAEAQRKSTPTASKTYKIRKGDTLWAISRRFGTGEKELRAWNGLTAKSTLRPGQILKVAKVKAAGKKTAAVKGERKIVYRVKSGDTLSAIGRKFAVSAERIQSWNRLAKNHILRPGDKLTLLVRDGNRS</sequence>
<dbReference type="GO" id="GO:0008932">
    <property type="term" value="F:lytic endotransglycosylase activity"/>
    <property type="evidence" value="ECO:0007669"/>
    <property type="project" value="TreeGrafter"/>
</dbReference>
<accession>A0A550JD65</accession>
<dbReference type="CDD" id="cd16894">
    <property type="entry name" value="MltD-like"/>
    <property type="match status" value="1"/>
</dbReference>
<feature type="signal peptide" evidence="2">
    <location>
        <begin position="1"/>
        <end position="23"/>
    </location>
</feature>
<evidence type="ECO:0000256" key="1">
    <source>
        <dbReference type="SAM" id="MobiDB-lite"/>
    </source>
</evidence>
<evidence type="ECO:0000313" key="5">
    <source>
        <dbReference type="Proteomes" id="UP000317155"/>
    </source>
</evidence>
<dbReference type="Pfam" id="PF01476">
    <property type="entry name" value="LysM"/>
    <property type="match status" value="3"/>
</dbReference>
<dbReference type="Gene3D" id="1.10.530.10">
    <property type="match status" value="1"/>
</dbReference>
<organism evidence="4 5">
    <name type="scientific">Trichloromonas acetexigens</name>
    <dbReference type="NCBI Taxonomy" id="38815"/>
    <lineage>
        <taxon>Bacteria</taxon>
        <taxon>Pseudomonadati</taxon>
        <taxon>Thermodesulfobacteriota</taxon>
        <taxon>Desulfuromonadia</taxon>
        <taxon>Desulfuromonadales</taxon>
        <taxon>Trichloromonadaceae</taxon>
        <taxon>Trichloromonas</taxon>
    </lineage>
</organism>
<reference evidence="4 5" key="1">
    <citation type="submission" date="2019-07" db="EMBL/GenBank/DDBJ databases">
        <title>Insights of Desulfuromonas acetexigens electromicrobiology.</title>
        <authorList>
            <person name="Katuri K."/>
            <person name="Sapireddy V."/>
            <person name="Shaw D.R."/>
            <person name="Saikaly P."/>
        </authorList>
    </citation>
    <scope>NUCLEOTIDE SEQUENCE [LARGE SCALE GENOMIC DNA]</scope>
    <source>
        <strain evidence="4 5">2873</strain>
    </source>
</reference>
<proteinExistence type="predicted"/>
<name>A0A550JD65_9BACT</name>
<dbReference type="PANTHER" id="PTHR33734">
    <property type="entry name" value="LYSM DOMAIN-CONTAINING GPI-ANCHORED PROTEIN 2"/>
    <property type="match status" value="1"/>
</dbReference>
<gene>
    <name evidence="4" type="ORF">FL622_09445</name>
</gene>
<dbReference type="OrthoDB" id="9815002at2"/>
<feature type="domain" description="LysM" evidence="3">
    <location>
        <begin position="500"/>
        <end position="544"/>
    </location>
</feature>
<evidence type="ECO:0000256" key="2">
    <source>
        <dbReference type="SAM" id="SignalP"/>
    </source>
</evidence>
<dbReference type="Proteomes" id="UP000317155">
    <property type="component" value="Unassembled WGS sequence"/>
</dbReference>
<feature type="domain" description="LysM" evidence="3">
    <location>
        <begin position="437"/>
        <end position="481"/>
    </location>
</feature>
<dbReference type="PANTHER" id="PTHR33734:SF22">
    <property type="entry name" value="MEMBRANE-BOUND LYTIC MUREIN TRANSGLYCOSYLASE D"/>
    <property type="match status" value="1"/>
</dbReference>
<dbReference type="InterPro" id="IPR023346">
    <property type="entry name" value="Lysozyme-like_dom_sf"/>
</dbReference>
<protein>
    <submittedName>
        <fullName evidence="4">LysM peptidoglycan-binding domain-containing protein</fullName>
    </submittedName>
</protein>
<dbReference type="SMART" id="SM00257">
    <property type="entry name" value="LysM"/>
    <property type="match status" value="3"/>
</dbReference>
<dbReference type="PROSITE" id="PS51257">
    <property type="entry name" value="PROKAR_LIPOPROTEIN"/>
    <property type="match status" value="1"/>
</dbReference>
<dbReference type="InterPro" id="IPR036779">
    <property type="entry name" value="LysM_dom_sf"/>
</dbReference>
<dbReference type="SUPFAM" id="SSF53955">
    <property type="entry name" value="Lysozyme-like"/>
    <property type="match status" value="1"/>
</dbReference>
<dbReference type="InterPro" id="IPR018392">
    <property type="entry name" value="LysM"/>
</dbReference>
<keyword evidence="5" id="KW-1185">Reference proteome</keyword>
<evidence type="ECO:0000259" key="3">
    <source>
        <dbReference type="PROSITE" id="PS51782"/>
    </source>
</evidence>
<feature type="chain" id="PRO_5022139230" evidence="2">
    <location>
        <begin position="24"/>
        <end position="552"/>
    </location>
</feature>
<feature type="region of interest" description="Disordered" evidence="1">
    <location>
        <begin position="22"/>
        <end position="74"/>
    </location>
</feature>
<dbReference type="RefSeq" id="WP_092057850.1">
    <property type="nucleotide sequence ID" value="NZ_FOJJ01000038.1"/>
</dbReference>
<feature type="domain" description="LysM" evidence="3">
    <location>
        <begin position="371"/>
        <end position="415"/>
    </location>
</feature>
<comment type="caution">
    <text evidence="4">The sequence shown here is derived from an EMBL/GenBank/DDBJ whole genome shotgun (WGS) entry which is preliminary data.</text>
</comment>
<dbReference type="AlphaFoldDB" id="A0A550JD65"/>